<dbReference type="EMBL" id="CP016808">
    <property type="protein sequence ID" value="ANY67709.1"/>
    <property type="molecule type" value="Genomic_DNA"/>
</dbReference>
<proteinExistence type="predicted"/>
<reference evidence="1" key="1">
    <citation type="submission" date="2016-08" db="EMBL/GenBank/DDBJ databases">
        <title>Complete Genome Seqeunce of Paenibacillus sp. BIHB 4019 from tea rhizoplane.</title>
        <authorList>
            <person name="Thakur R."/>
            <person name="Swarnkar M.K."/>
            <person name="Gulati A."/>
        </authorList>
    </citation>
    <scope>NUCLEOTIDE SEQUENCE [LARGE SCALE GENOMIC DNA]</scope>
    <source>
        <strain evidence="1">BIHB4019</strain>
    </source>
</reference>
<gene>
    <name evidence="1" type="ORF">BBD42_15475</name>
</gene>
<sequence>MKHVLIVEVTTKDVFDAEMEEIYAVLTPEQRAERIGVMKAEVVQLFADELDSEEITVTVRVEEIPEEVTPNER</sequence>
<dbReference type="AlphaFoldDB" id="A0A1B2DJ39"/>
<name>A0A1B2DJ39_9BACL</name>
<organism evidence="1">
    <name type="scientific">Paenibacillus sp. BIHB 4019</name>
    <dbReference type="NCBI Taxonomy" id="1870819"/>
    <lineage>
        <taxon>Bacteria</taxon>
        <taxon>Bacillati</taxon>
        <taxon>Bacillota</taxon>
        <taxon>Bacilli</taxon>
        <taxon>Bacillales</taxon>
        <taxon>Paenibacillaceae</taxon>
        <taxon>Paenibacillus</taxon>
    </lineage>
</organism>
<evidence type="ECO:0000313" key="1">
    <source>
        <dbReference type="EMBL" id="ANY67709.1"/>
    </source>
</evidence>
<accession>A0A1B2DJ39</accession>
<protein>
    <submittedName>
        <fullName evidence="1">Uncharacterized protein</fullName>
    </submittedName>
</protein>
<dbReference type="RefSeq" id="WP_099518890.1">
    <property type="nucleotide sequence ID" value="NZ_CP016808.1"/>
</dbReference>